<dbReference type="Gene3D" id="3.30.565.10">
    <property type="entry name" value="Histidine kinase-like ATPase, C-terminal domain"/>
    <property type="match status" value="1"/>
</dbReference>
<dbReference type="SMART" id="SM00028">
    <property type="entry name" value="TPR"/>
    <property type="match status" value="4"/>
</dbReference>
<dbReference type="Proteomes" id="UP000609064">
    <property type="component" value="Unassembled WGS sequence"/>
</dbReference>
<dbReference type="SUPFAM" id="SSF48452">
    <property type="entry name" value="TPR-like"/>
    <property type="match status" value="2"/>
</dbReference>
<keyword evidence="5" id="KW-0902">Two-component regulatory system</keyword>
<keyword evidence="7" id="KW-0472">Membrane</keyword>
<feature type="transmembrane region" description="Helical" evidence="7">
    <location>
        <begin position="395"/>
        <end position="415"/>
    </location>
</feature>
<evidence type="ECO:0000256" key="1">
    <source>
        <dbReference type="ARBA" id="ARBA00000085"/>
    </source>
</evidence>
<organism evidence="9 10">
    <name type="scientific">Emticicia aquatilis</name>
    <dbReference type="NCBI Taxonomy" id="1537369"/>
    <lineage>
        <taxon>Bacteria</taxon>
        <taxon>Pseudomonadati</taxon>
        <taxon>Bacteroidota</taxon>
        <taxon>Cytophagia</taxon>
        <taxon>Cytophagales</taxon>
        <taxon>Leadbetterellaceae</taxon>
        <taxon>Emticicia</taxon>
    </lineage>
</organism>
<evidence type="ECO:0000313" key="9">
    <source>
        <dbReference type="EMBL" id="GGD49567.1"/>
    </source>
</evidence>
<evidence type="ECO:0000256" key="7">
    <source>
        <dbReference type="SAM" id="Phobius"/>
    </source>
</evidence>
<dbReference type="PROSITE" id="PS50005">
    <property type="entry name" value="TPR"/>
    <property type="match status" value="1"/>
</dbReference>
<dbReference type="InterPro" id="IPR050482">
    <property type="entry name" value="Sensor_HK_TwoCompSys"/>
</dbReference>
<keyword evidence="3" id="KW-0808">Transferase</keyword>
<keyword evidence="10" id="KW-1185">Reference proteome</keyword>
<evidence type="ECO:0000256" key="3">
    <source>
        <dbReference type="ARBA" id="ARBA00022679"/>
    </source>
</evidence>
<dbReference type="AlphaFoldDB" id="A0A916YKB4"/>
<dbReference type="InterPro" id="IPR003594">
    <property type="entry name" value="HATPase_dom"/>
</dbReference>
<dbReference type="Pfam" id="PF02518">
    <property type="entry name" value="HATPase_c"/>
    <property type="match status" value="1"/>
</dbReference>
<dbReference type="InterPro" id="IPR011990">
    <property type="entry name" value="TPR-like_helical_dom_sf"/>
</dbReference>
<evidence type="ECO:0000256" key="4">
    <source>
        <dbReference type="ARBA" id="ARBA00022777"/>
    </source>
</evidence>
<proteinExistence type="predicted"/>
<sequence length="626" mass="72773">MKLLRLLVSFFFTTFVLILNCKANSESDSLANKLSKMPKDTNYIRAAEQYAWKLLNYLDDEKKGENILREAEKLAIKLNDYKGIVHTNWYLGYLYIRFEKIDESIKYFRKAELFVDKYKLPPNERQKVYSGLGLCYDYINQFDKAAKYLSQAIELTEKHNLNEYVLHAYLVLAVIYRNIDEKKYMTFTPKIEKLIDKEKVPQFKYLAELALAAHYINYKDLKKAKYHVLNSYSIAKKYCHKIAIIPSWLAISSTYIAQKQLDSAYIYINQSIKLAENLKNELRMADSYSSMAFYYEKKKQFKLSEKYLLKTLEIDKKRNYGLKTQFDYKKLADLNVILGNYKRAYDFKVKASELNDSLFSTNLTMKVNALEMEKQDIKFKLLESENKNSIFQRNAILFGGIISILFAIISIVLIINRNKYKKLEAEQRLRNQIAADLQDEIGSTLSSISILSEIVALQQKKGDSKLQIMQQVSNDSREVIDKMDDIIWTINPSNDDFSNLETRLKSFAIPLLESKDIDFKFKFSTELENIKIDMSKRRDIYLILKEAINNLVKYSQCKNAQIEVFLENSKINFKISDDGIGFDTNEASLRNGLKNMKMRAEKIGAIFSLNSEIGKGTQVILAVSIS</sequence>
<evidence type="ECO:0000313" key="10">
    <source>
        <dbReference type="Proteomes" id="UP000609064"/>
    </source>
</evidence>
<dbReference type="RefSeq" id="WP_188765141.1">
    <property type="nucleotide sequence ID" value="NZ_BMKK01000002.1"/>
</dbReference>
<dbReference type="GO" id="GO:0004673">
    <property type="term" value="F:protein histidine kinase activity"/>
    <property type="evidence" value="ECO:0007669"/>
    <property type="project" value="UniProtKB-EC"/>
</dbReference>
<dbReference type="Gene3D" id="1.20.5.1930">
    <property type="match status" value="1"/>
</dbReference>
<keyword evidence="6" id="KW-0802">TPR repeat</keyword>
<evidence type="ECO:0000256" key="5">
    <source>
        <dbReference type="ARBA" id="ARBA00023012"/>
    </source>
</evidence>
<dbReference type="InterPro" id="IPR005467">
    <property type="entry name" value="His_kinase_dom"/>
</dbReference>
<reference evidence="9" key="1">
    <citation type="journal article" date="2014" name="Int. J. Syst. Evol. Microbiol.">
        <title>Complete genome sequence of Corynebacterium casei LMG S-19264T (=DSM 44701T), isolated from a smear-ripened cheese.</title>
        <authorList>
            <consortium name="US DOE Joint Genome Institute (JGI-PGF)"/>
            <person name="Walter F."/>
            <person name="Albersmeier A."/>
            <person name="Kalinowski J."/>
            <person name="Ruckert C."/>
        </authorList>
    </citation>
    <scope>NUCLEOTIDE SEQUENCE</scope>
    <source>
        <strain evidence="9">CGMCC 1.15958</strain>
    </source>
</reference>
<dbReference type="InterPro" id="IPR019734">
    <property type="entry name" value="TPR_rpt"/>
</dbReference>
<dbReference type="PANTHER" id="PTHR24421:SF10">
    <property type="entry name" value="NITRATE_NITRITE SENSOR PROTEIN NARQ"/>
    <property type="match status" value="1"/>
</dbReference>
<keyword evidence="4" id="KW-0418">Kinase</keyword>
<dbReference type="SUPFAM" id="SSF55874">
    <property type="entry name" value="ATPase domain of HSP90 chaperone/DNA topoisomerase II/histidine kinase"/>
    <property type="match status" value="1"/>
</dbReference>
<comment type="catalytic activity">
    <reaction evidence="1">
        <text>ATP + protein L-histidine = ADP + protein N-phospho-L-histidine.</text>
        <dbReference type="EC" id="2.7.13.3"/>
    </reaction>
</comment>
<dbReference type="PROSITE" id="PS50109">
    <property type="entry name" value="HIS_KIN"/>
    <property type="match status" value="1"/>
</dbReference>
<evidence type="ECO:0000259" key="8">
    <source>
        <dbReference type="PROSITE" id="PS50109"/>
    </source>
</evidence>
<keyword evidence="7" id="KW-0812">Transmembrane</keyword>
<name>A0A916YKB4_9BACT</name>
<dbReference type="Pfam" id="PF13181">
    <property type="entry name" value="TPR_8"/>
    <property type="match status" value="3"/>
</dbReference>
<accession>A0A916YKB4</accession>
<dbReference type="PANTHER" id="PTHR24421">
    <property type="entry name" value="NITRATE/NITRITE SENSOR PROTEIN NARX-RELATED"/>
    <property type="match status" value="1"/>
</dbReference>
<gene>
    <name evidence="9" type="ORF">GCM10011514_12160</name>
</gene>
<evidence type="ECO:0000256" key="2">
    <source>
        <dbReference type="ARBA" id="ARBA00012438"/>
    </source>
</evidence>
<keyword evidence="7" id="KW-1133">Transmembrane helix</keyword>
<dbReference type="Gene3D" id="1.25.40.10">
    <property type="entry name" value="Tetratricopeptide repeat domain"/>
    <property type="match status" value="2"/>
</dbReference>
<evidence type="ECO:0000256" key="6">
    <source>
        <dbReference type="PROSITE-ProRule" id="PRU00339"/>
    </source>
</evidence>
<dbReference type="EC" id="2.7.13.3" evidence="2"/>
<dbReference type="EMBL" id="BMKK01000002">
    <property type="protein sequence ID" value="GGD49567.1"/>
    <property type="molecule type" value="Genomic_DNA"/>
</dbReference>
<dbReference type="CDD" id="cd16917">
    <property type="entry name" value="HATPase_UhpB-NarQ-NarX-like"/>
    <property type="match status" value="1"/>
</dbReference>
<feature type="repeat" description="TPR" evidence="6">
    <location>
        <begin position="126"/>
        <end position="159"/>
    </location>
</feature>
<reference evidence="9" key="2">
    <citation type="submission" date="2020-09" db="EMBL/GenBank/DDBJ databases">
        <authorList>
            <person name="Sun Q."/>
            <person name="Zhou Y."/>
        </authorList>
    </citation>
    <scope>NUCLEOTIDE SEQUENCE</scope>
    <source>
        <strain evidence="9">CGMCC 1.15958</strain>
    </source>
</reference>
<comment type="caution">
    <text evidence="9">The sequence shown here is derived from an EMBL/GenBank/DDBJ whole genome shotgun (WGS) entry which is preliminary data.</text>
</comment>
<feature type="domain" description="Histidine kinase" evidence="8">
    <location>
        <begin position="436"/>
        <end position="626"/>
    </location>
</feature>
<dbReference type="GO" id="GO:0000160">
    <property type="term" value="P:phosphorelay signal transduction system"/>
    <property type="evidence" value="ECO:0007669"/>
    <property type="project" value="UniProtKB-KW"/>
</dbReference>
<protein>
    <recommendedName>
        <fullName evidence="2">histidine kinase</fullName>
        <ecNumber evidence="2">2.7.13.3</ecNumber>
    </recommendedName>
</protein>
<dbReference type="InterPro" id="IPR036890">
    <property type="entry name" value="HATPase_C_sf"/>
</dbReference>